<evidence type="ECO:0000313" key="4">
    <source>
        <dbReference type="Proteomes" id="UP001428341"/>
    </source>
</evidence>
<dbReference type="GO" id="GO:0008270">
    <property type="term" value="F:zinc ion binding"/>
    <property type="evidence" value="ECO:0007669"/>
    <property type="project" value="InterPro"/>
</dbReference>
<dbReference type="InterPro" id="IPR032867">
    <property type="entry name" value="DYW_dom"/>
</dbReference>
<name>A0AAP0QVG0_9ROSI</name>
<comment type="caution">
    <text evidence="3">The sequence shown here is derived from an EMBL/GenBank/DDBJ whole genome shotgun (WGS) entry which is preliminary data.</text>
</comment>
<proteinExistence type="inferred from homology"/>
<comment type="similarity">
    <text evidence="1">Belongs to the PPR family. PCMP-H subfamily.</text>
</comment>
<feature type="domain" description="DYW" evidence="2">
    <location>
        <begin position="104"/>
        <end position="179"/>
    </location>
</feature>
<evidence type="ECO:0000256" key="1">
    <source>
        <dbReference type="ARBA" id="ARBA00006643"/>
    </source>
</evidence>
<keyword evidence="4" id="KW-1185">Reference proteome</keyword>
<accession>A0AAP0QVG0</accession>
<reference evidence="3 4" key="1">
    <citation type="submission" date="2024-05" db="EMBL/GenBank/DDBJ databases">
        <title>Haplotype-resolved chromosome-level genome assembly of Huyou (Citrus changshanensis).</title>
        <authorList>
            <person name="Miao C."/>
            <person name="Chen W."/>
            <person name="Wu Y."/>
            <person name="Wang L."/>
            <person name="Zhao S."/>
            <person name="Grierson D."/>
            <person name="Xu C."/>
            <person name="Chen K."/>
        </authorList>
    </citation>
    <scope>NUCLEOTIDE SEQUENCE [LARGE SCALE GENOMIC DNA]</scope>
    <source>
        <strain evidence="3">01-14</strain>
        <tissue evidence="3">Leaf</tissue>
    </source>
</reference>
<dbReference type="AlphaFoldDB" id="A0AAP0QVG0"/>
<dbReference type="InterPro" id="IPR046960">
    <property type="entry name" value="PPR_At4g14850-like_plant"/>
</dbReference>
<gene>
    <name evidence="3" type="ORF">WN944_008655</name>
</gene>
<protein>
    <recommendedName>
        <fullName evidence="2">DYW domain-containing protein</fullName>
    </recommendedName>
</protein>
<dbReference type="Proteomes" id="UP001428341">
    <property type="component" value="Unassembled WGS sequence"/>
</dbReference>
<dbReference type="GO" id="GO:0009451">
    <property type="term" value="P:RNA modification"/>
    <property type="evidence" value="ECO:0007669"/>
    <property type="project" value="InterPro"/>
</dbReference>
<evidence type="ECO:0000313" key="3">
    <source>
        <dbReference type="EMBL" id="KAK9216645.1"/>
    </source>
</evidence>
<dbReference type="PANTHER" id="PTHR47926">
    <property type="entry name" value="PENTATRICOPEPTIDE REPEAT-CONTAINING PROTEIN"/>
    <property type="match status" value="1"/>
</dbReference>
<dbReference type="EMBL" id="JBCGBO010000003">
    <property type="protein sequence ID" value="KAK9216645.1"/>
    <property type="molecule type" value="Genomic_DNA"/>
</dbReference>
<organism evidence="3 4">
    <name type="scientific">Citrus x changshan-huyou</name>
    <dbReference type="NCBI Taxonomy" id="2935761"/>
    <lineage>
        <taxon>Eukaryota</taxon>
        <taxon>Viridiplantae</taxon>
        <taxon>Streptophyta</taxon>
        <taxon>Embryophyta</taxon>
        <taxon>Tracheophyta</taxon>
        <taxon>Spermatophyta</taxon>
        <taxon>Magnoliopsida</taxon>
        <taxon>eudicotyledons</taxon>
        <taxon>Gunneridae</taxon>
        <taxon>Pentapetalae</taxon>
        <taxon>rosids</taxon>
        <taxon>malvids</taxon>
        <taxon>Sapindales</taxon>
        <taxon>Rutaceae</taxon>
        <taxon>Aurantioideae</taxon>
        <taxon>Citrus</taxon>
    </lineage>
</organism>
<dbReference type="GO" id="GO:0003723">
    <property type="term" value="F:RNA binding"/>
    <property type="evidence" value="ECO:0007669"/>
    <property type="project" value="InterPro"/>
</dbReference>
<evidence type="ECO:0000259" key="2">
    <source>
        <dbReference type="Pfam" id="PF14432"/>
    </source>
</evidence>
<sequence length="181" mass="21039">MICWKLGKDLKYVMRSPSKSSSVVFNGLVEVYLDEGFQHFESVTRDYDINPTLEHFLGIVDLYGRLQKIAEAREFIRNMQIDASSVVWETLEKYPQPEPGLLLGYMPYTEYVLRDLDQEAKEKPQTYRSERLAVAYGLISTPPGRTLRIKKNLRICGECHNFIKKLSSIENREIIVRDKTT</sequence>
<dbReference type="Pfam" id="PF14432">
    <property type="entry name" value="DYW_deaminase"/>
    <property type="match status" value="1"/>
</dbReference>